<keyword evidence="3" id="KW-1185">Reference proteome</keyword>
<comment type="caution">
    <text evidence="2">The sequence shown here is derived from an EMBL/GenBank/DDBJ whole genome shotgun (WGS) entry which is preliminary data.</text>
</comment>
<dbReference type="InterPro" id="IPR036188">
    <property type="entry name" value="FAD/NAD-bd_sf"/>
</dbReference>
<accession>A0ABQ6NJF1</accession>
<feature type="transmembrane region" description="Helical" evidence="1">
    <location>
        <begin position="6"/>
        <end position="28"/>
    </location>
</feature>
<evidence type="ECO:0000313" key="3">
    <source>
        <dbReference type="Proteomes" id="UP001285921"/>
    </source>
</evidence>
<sequence>MAGLENLYDVAVIGGGLSGLTAAVYLAAGMASAKHAALEVMSDERG</sequence>
<protein>
    <submittedName>
        <fullName evidence="2">Uncharacterized protein</fullName>
    </submittedName>
</protein>
<keyword evidence="1" id="KW-0812">Transmembrane</keyword>
<proteinExistence type="predicted"/>
<dbReference type="SUPFAM" id="SSF51905">
    <property type="entry name" value="FAD/NAD(P)-binding domain"/>
    <property type="match status" value="1"/>
</dbReference>
<keyword evidence="1" id="KW-1133">Transmembrane helix</keyword>
<evidence type="ECO:0000313" key="2">
    <source>
        <dbReference type="EMBL" id="GMK44235.1"/>
    </source>
</evidence>
<dbReference type="EMBL" id="BTCL01000003">
    <property type="protein sequence ID" value="GMK44235.1"/>
    <property type="molecule type" value="Genomic_DNA"/>
</dbReference>
<organism evidence="2 3">
    <name type="scientific">Paenibacillus glycanilyticus</name>
    <dbReference type="NCBI Taxonomy" id="126569"/>
    <lineage>
        <taxon>Bacteria</taxon>
        <taxon>Bacillati</taxon>
        <taxon>Bacillota</taxon>
        <taxon>Bacilli</taxon>
        <taxon>Bacillales</taxon>
        <taxon>Paenibacillaceae</taxon>
        <taxon>Paenibacillus</taxon>
    </lineage>
</organism>
<keyword evidence="1" id="KW-0472">Membrane</keyword>
<evidence type="ECO:0000256" key="1">
    <source>
        <dbReference type="SAM" id="Phobius"/>
    </source>
</evidence>
<name>A0ABQ6NJF1_9BACL</name>
<gene>
    <name evidence="2" type="ORF">PghCCS26_13620</name>
</gene>
<reference evidence="2 3" key="1">
    <citation type="submission" date="2023-05" db="EMBL/GenBank/DDBJ databases">
        <title>Draft genome of Paenibacillus sp. CCS26.</title>
        <authorList>
            <person name="Akita H."/>
            <person name="Shinto Y."/>
            <person name="Kimura Z."/>
        </authorList>
    </citation>
    <scope>NUCLEOTIDE SEQUENCE [LARGE SCALE GENOMIC DNA]</scope>
    <source>
        <strain evidence="2 3">CCS26</strain>
    </source>
</reference>
<dbReference type="Gene3D" id="3.50.50.60">
    <property type="entry name" value="FAD/NAD(P)-binding domain"/>
    <property type="match status" value="1"/>
</dbReference>
<dbReference type="Proteomes" id="UP001285921">
    <property type="component" value="Unassembled WGS sequence"/>
</dbReference>
<dbReference type="RefSeq" id="WP_317979277.1">
    <property type="nucleotide sequence ID" value="NZ_BTCL01000003.1"/>
</dbReference>